<proteinExistence type="predicted"/>
<feature type="compositionally biased region" description="Low complexity" evidence="1">
    <location>
        <begin position="411"/>
        <end position="427"/>
    </location>
</feature>
<dbReference type="Proteomes" id="UP001218218">
    <property type="component" value="Unassembled WGS sequence"/>
</dbReference>
<dbReference type="AlphaFoldDB" id="A0AAD6Z7N5"/>
<feature type="compositionally biased region" description="Low complexity" evidence="1">
    <location>
        <begin position="245"/>
        <end position="268"/>
    </location>
</feature>
<feature type="compositionally biased region" description="Basic residues" evidence="1">
    <location>
        <begin position="230"/>
        <end position="244"/>
    </location>
</feature>
<feature type="compositionally biased region" description="Low complexity" evidence="1">
    <location>
        <begin position="445"/>
        <end position="455"/>
    </location>
</feature>
<evidence type="ECO:0000313" key="3">
    <source>
        <dbReference type="Proteomes" id="UP001218218"/>
    </source>
</evidence>
<organism evidence="2 3">
    <name type="scientific">Mycena albidolilacea</name>
    <dbReference type="NCBI Taxonomy" id="1033008"/>
    <lineage>
        <taxon>Eukaryota</taxon>
        <taxon>Fungi</taxon>
        <taxon>Dikarya</taxon>
        <taxon>Basidiomycota</taxon>
        <taxon>Agaricomycotina</taxon>
        <taxon>Agaricomycetes</taxon>
        <taxon>Agaricomycetidae</taxon>
        <taxon>Agaricales</taxon>
        <taxon>Marasmiineae</taxon>
        <taxon>Mycenaceae</taxon>
        <taxon>Mycena</taxon>
    </lineage>
</organism>
<reference evidence="2" key="1">
    <citation type="submission" date="2023-03" db="EMBL/GenBank/DDBJ databases">
        <title>Massive genome expansion in bonnet fungi (Mycena s.s.) driven by repeated elements and novel gene families across ecological guilds.</title>
        <authorList>
            <consortium name="Lawrence Berkeley National Laboratory"/>
            <person name="Harder C.B."/>
            <person name="Miyauchi S."/>
            <person name="Viragh M."/>
            <person name="Kuo A."/>
            <person name="Thoen E."/>
            <person name="Andreopoulos B."/>
            <person name="Lu D."/>
            <person name="Skrede I."/>
            <person name="Drula E."/>
            <person name="Henrissat B."/>
            <person name="Morin E."/>
            <person name="Kohler A."/>
            <person name="Barry K."/>
            <person name="LaButti K."/>
            <person name="Morin E."/>
            <person name="Salamov A."/>
            <person name="Lipzen A."/>
            <person name="Mereny Z."/>
            <person name="Hegedus B."/>
            <person name="Baldrian P."/>
            <person name="Stursova M."/>
            <person name="Weitz H."/>
            <person name="Taylor A."/>
            <person name="Grigoriev I.V."/>
            <person name="Nagy L.G."/>
            <person name="Martin F."/>
            <person name="Kauserud H."/>
        </authorList>
    </citation>
    <scope>NUCLEOTIDE SEQUENCE</scope>
    <source>
        <strain evidence="2">CBHHK002</strain>
    </source>
</reference>
<accession>A0AAD6Z7N5</accession>
<gene>
    <name evidence="2" type="ORF">DFH08DRAFT_974495</name>
</gene>
<keyword evidence="3" id="KW-1185">Reference proteome</keyword>
<protein>
    <submittedName>
        <fullName evidence="2">Uncharacterized protein</fullName>
    </submittedName>
</protein>
<evidence type="ECO:0000256" key="1">
    <source>
        <dbReference type="SAM" id="MobiDB-lite"/>
    </source>
</evidence>
<feature type="region of interest" description="Disordered" evidence="1">
    <location>
        <begin position="191"/>
        <end position="291"/>
    </location>
</feature>
<feature type="compositionally biased region" description="Polar residues" evidence="1">
    <location>
        <begin position="198"/>
        <end position="213"/>
    </location>
</feature>
<comment type="caution">
    <text evidence="2">The sequence shown here is derived from an EMBL/GenBank/DDBJ whole genome shotgun (WGS) entry which is preliminary data.</text>
</comment>
<evidence type="ECO:0000313" key="2">
    <source>
        <dbReference type="EMBL" id="KAJ7310140.1"/>
    </source>
</evidence>
<name>A0AAD6Z7N5_9AGAR</name>
<sequence>MSLSFYSLHKHKHEHRPRSPAFLAPRPPQFAFGFPPAGVPSDVEDGDEGEDGGVWEEVELEEMACADEEERGFFLPHHIPWTWCVLVDAAAHPCRPTHAQAPAPMAPTLDRHGVLRLARQRLHHPRPAAPCFLPLPLRACSTHLTPDLRCLAFGFPPAGVPSDVEDGDQGGAGVREDAFDEVPLSPFMAAEAQEPLAPTSTPETSVSTLRSRWSASTSALSPPPPLPCMRRTRRSAVRAGRRRVSNASSASGWSSPSRGASSSSSGCSDPGYAPSERGSTMSGASAGLRRKPTPIATSSALEGLAKRSTLANALAVLWAAEGALARLTGMVDACLRAQAGELASRLSGRQGSGEARRCGRLVDRRLPHPASSCPHRRVFASPPTHLLFSAYAWVAPGLVLRDPWPPLRTGSVPSRASSSSDPDFPAALPLPRESPARPGRPNPPHTSTTFPTSTS</sequence>
<dbReference type="EMBL" id="JARIHO010000079">
    <property type="protein sequence ID" value="KAJ7310140.1"/>
    <property type="molecule type" value="Genomic_DNA"/>
</dbReference>
<feature type="region of interest" description="Disordered" evidence="1">
    <location>
        <begin position="409"/>
        <end position="455"/>
    </location>
</feature>